<organism evidence="1 2">
    <name type="scientific">Schistosoma mansoni</name>
    <name type="common">Blood fluke</name>
    <dbReference type="NCBI Taxonomy" id="6183"/>
    <lineage>
        <taxon>Eukaryota</taxon>
        <taxon>Metazoa</taxon>
        <taxon>Spiralia</taxon>
        <taxon>Lophotrochozoa</taxon>
        <taxon>Platyhelminthes</taxon>
        <taxon>Trematoda</taxon>
        <taxon>Digenea</taxon>
        <taxon>Strigeidida</taxon>
        <taxon>Schistosomatoidea</taxon>
        <taxon>Schistosomatidae</taxon>
        <taxon>Schistosoma</taxon>
    </lineage>
</organism>
<keyword evidence="1" id="KW-1185">Reference proteome</keyword>
<name>A0A5K4FB18_SCHMA</name>
<reference evidence="1" key="1">
    <citation type="journal article" date="2012" name="PLoS Negl. Trop. Dis.">
        <title>A systematically improved high quality genome and transcriptome of the human blood fluke Schistosoma mansoni.</title>
        <authorList>
            <person name="Protasio A.V."/>
            <person name="Tsai I.J."/>
            <person name="Babbage A."/>
            <person name="Nichol S."/>
            <person name="Hunt M."/>
            <person name="Aslett M.A."/>
            <person name="De Silva N."/>
            <person name="Velarde G.S."/>
            <person name="Anderson T.J."/>
            <person name="Clark R.C."/>
            <person name="Davidson C."/>
            <person name="Dillon G.P."/>
            <person name="Holroyd N.E."/>
            <person name="LoVerde P.T."/>
            <person name="Lloyd C."/>
            <person name="McQuillan J."/>
            <person name="Oliveira G."/>
            <person name="Otto T.D."/>
            <person name="Parker-Manuel S.J."/>
            <person name="Quail M.A."/>
            <person name="Wilson R.A."/>
            <person name="Zerlotini A."/>
            <person name="Dunne D.W."/>
            <person name="Berriman M."/>
        </authorList>
    </citation>
    <scope>NUCLEOTIDE SEQUENCE [LARGE SCALE GENOMIC DNA]</scope>
    <source>
        <strain evidence="1">Puerto Rican</strain>
    </source>
</reference>
<dbReference type="WBParaSite" id="Smp_329710.1">
    <property type="protein sequence ID" value="Smp_329710.1"/>
    <property type="gene ID" value="Smp_329710"/>
</dbReference>
<reference evidence="2" key="2">
    <citation type="submission" date="2019-11" db="UniProtKB">
        <authorList>
            <consortium name="WormBaseParasite"/>
        </authorList>
    </citation>
    <scope>IDENTIFICATION</scope>
    <source>
        <strain evidence="2">Puerto Rican</strain>
    </source>
</reference>
<dbReference type="InParanoid" id="A0A5K4FB18"/>
<sequence>MKQSQISFIQTHQCGRSLTCSHHSAQLVPTNRSPPPCTETTPPNCLQFTSVSTHHSVQRDHS</sequence>
<evidence type="ECO:0000313" key="2">
    <source>
        <dbReference type="WBParaSite" id="Smp_329710.1"/>
    </source>
</evidence>
<evidence type="ECO:0000313" key="1">
    <source>
        <dbReference type="Proteomes" id="UP000008854"/>
    </source>
</evidence>
<dbReference type="AlphaFoldDB" id="A0A5K4FB18"/>
<protein>
    <submittedName>
        <fullName evidence="2">Ovule protein</fullName>
    </submittedName>
</protein>
<proteinExistence type="predicted"/>
<dbReference type="Proteomes" id="UP000008854">
    <property type="component" value="Unassembled WGS sequence"/>
</dbReference>
<accession>A0A5K4FB18</accession>